<dbReference type="PANTHER" id="PTHR45642">
    <property type="entry name" value="GDSL ESTERASE/LIPASE EXL3"/>
    <property type="match status" value="1"/>
</dbReference>
<reference evidence="2" key="1">
    <citation type="submission" date="2017-07" db="EMBL/GenBank/DDBJ databases">
        <title>Taro Niue Genome Assembly and Annotation.</title>
        <authorList>
            <person name="Atibalentja N."/>
            <person name="Keating K."/>
            <person name="Fields C.J."/>
        </authorList>
    </citation>
    <scope>NUCLEOTIDE SEQUENCE</scope>
    <source>
        <strain evidence="2">Niue_2</strain>
        <tissue evidence="2">Leaf</tissue>
    </source>
</reference>
<comment type="caution">
    <text evidence="2">The sequence shown here is derived from an EMBL/GenBank/DDBJ whole genome shotgun (WGS) entry which is preliminary data.</text>
</comment>
<dbReference type="SUPFAM" id="SSF52266">
    <property type="entry name" value="SGNH hydrolase"/>
    <property type="match status" value="1"/>
</dbReference>
<dbReference type="PANTHER" id="PTHR45642:SF7">
    <property type="entry name" value="GDSL ESTERASE_LIPASE"/>
    <property type="match status" value="1"/>
</dbReference>
<dbReference type="Pfam" id="PF00657">
    <property type="entry name" value="Lipase_GDSL"/>
    <property type="match status" value="1"/>
</dbReference>
<evidence type="ECO:0008006" key="4">
    <source>
        <dbReference type="Google" id="ProtNLM"/>
    </source>
</evidence>
<dbReference type="InterPro" id="IPR001087">
    <property type="entry name" value="GDSL"/>
</dbReference>
<evidence type="ECO:0000313" key="3">
    <source>
        <dbReference type="Proteomes" id="UP000652761"/>
    </source>
</evidence>
<feature type="non-terminal residue" evidence="2">
    <location>
        <position position="1"/>
    </location>
</feature>
<sequence>LIVLVICYWLQKVLPLYKQIKYLRHYKLHLKKLVGDRKGEEIVRSSLFIVSAGTNDFIQNYYMQSNRSTQFTEEEYENYLISNMMKDIKEMKALGARTIAVVGVPPLGCLPIVRTLFGLSGCYDKFNSAAMSFNSKVRAQVEEMGRTLGMKSAYVDVYGPLFDATKNPSKYVVLLSPGLAEAGKGCCGSGIVEFGETCKGLNTCQNPNEYVYWDAVHPSEKMYRIIAAEALVAIKDILN</sequence>
<dbReference type="EMBL" id="NMUH01006335">
    <property type="protein sequence ID" value="MQM15039.1"/>
    <property type="molecule type" value="Genomic_DNA"/>
</dbReference>
<dbReference type="InterPro" id="IPR036514">
    <property type="entry name" value="SGNH_hydro_sf"/>
</dbReference>
<organism evidence="2 3">
    <name type="scientific">Colocasia esculenta</name>
    <name type="common">Wild taro</name>
    <name type="synonym">Arum esculentum</name>
    <dbReference type="NCBI Taxonomy" id="4460"/>
    <lineage>
        <taxon>Eukaryota</taxon>
        <taxon>Viridiplantae</taxon>
        <taxon>Streptophyta</taxon>
        <taxon>Embryophyta</taxon>
        <taxon>Tracheophyta</taxon>
        <taxon>Spermatophyta</taxon>
        <taxon>Magnoliopsida</taxon>
        <taxon>Liliopsida</taxon>
        <taxon>Araceae</taxon>
        <taxon>Aroideae</taxon>
        <taxon>Colocasieae</taxon>
        <taxon>Colocasia</taxon>
    </lineage>
</organism>
<protein>
    <recommendedName>
        <fullName evidence="4">GDSL esterase/lipase</fullName>
    </recommendedName>
</protein>
<dbReference type="InterPro" id="IPR050592">
    <property type="entry name" value="GDSL_lipolytic_enzyme"/>
</dbReference>
<proteinExistence type="inferred from homology"/>
<dbReference type="Gene3D" id="3.40.50.1110">
    <property type="entry name" value="SGNH hydrolase"/>
    <property type="match status" value="1"/>
</dbReference>
<name>A0A843WXB4_COLES</name>
<dbReference type="OrthoDB" id="1600564at2759"/>
<dbReference type="GO" id="GO:0016788">
    <property type="term" value="F:hydrolase activity, acting on ester bonds"/>
    <property type="evidence" value="ECO:0007669"/>
    <property type="project" value="InterPro"/>
</dbReference>
<evidence type="ECO:0000313" key="2">
    <source>
        <dbReference type="EMBL" id="MQM15039.1"/>
    </source>
</evidence>
<dbReference type="AlphaFoldDB" id="A0A843WXB4"/>
<keyword evidence="3" id="KW-1185">Reference proteome</keyword>
<accession>A0A843WXB4</accession>
<evidence type="ECO:0000256" key="1">
    <source>
        <dbReference type="ARBA" id="ARBA00008668"/>
    </source>
</evidence>
<gene>
    <name evidence="2" type="ORF">Taro_047977</name>
</gene>
<dbReference type="Proteomes" id="UP000652761">
    <property type="component" value="Unassembled WGS sequence"/>
</dbReference>
<comment type="similarity">
    <text evidence="1">Belongs to the 'GDSL' lipolytic enzyme family.</text>
</comment>